<dbReference type="PANTHER" id="PTHR11252:SF0">
    <property type="entry name" value="POLYRIBONUCLEOTIDE NUCLEOTIDYLTRANSFERASE 1, MITOCHONDRIAL"/>
    <property type="match status" value="1"/>
</dbReference>
<dbReference type="Pfam" id="PF03725">
    <property type="entry name" value="RNase_PH_C"/>
    <property type="match status" value="1"/>
</dbReference>
<dbReference type="GO" id="GO:0000965">
    <property type="term" value="P:mitochondrial RNA 3'-end processing"/>
    <property type="evidence" value="ECO:0007669"/>
    <property type="project" value="TreeGrafter"/>
</dbReference>
<dbReference type="InterPro" id="IPR036612">
    <property type="entry name" value="KH_dom_type_1_sf"/>
</dbReference>
<dbReference type="GO" id="GO:0005829">
    <property type="term" value="C:cytosol"/>
    <property type="evidence" value="ECO:0007669"/>
    <property type="project" value="TreeGrafter"/>
</dbReference>
<dbReference type="EC" id="2.7.7.8" evidence="2"/>
<protein>
    <recommendedName>
        <fullName evidence="2">polyribonucleotide nucleotidyltransferase</fullName>
        <ecNumber evidence="2">2.7.7.8</ecNumber>
    </recommendedName>
    <alternativeName>
        <fullName evidence="6">Polynucleotide phosphorylase 1</fullName>
    </alternativeName>
</protein>
<gene>
    <name evidence="11" type="ORF">APAL1065_LOCUS21158</name>
    <name evidence="12" type="ORF">APAL1065_LOCUS21159</name>
</gene>
<dbReference type="FunFam" id="3.30.230.70:FF:000001">
    <property type="entry name" value="Polyribonucleotide nucleotidyltransferase"/>
    <property type="match status" value="1"/>
</dbReference>
<dbReference type="CDD" id="cd02393">
    <property type="entry name" value="KH-I_PNPase"/>
    <property type="match status" value="1"/>
</dbReference>
<dbReference type="GO" id="GO:0000958">
    <property type="term" value="P:mitochondrial mRNA catabolic process"/>
    <property type="evidence" value="ECO:0007669"/>
    <property type="project" value="TreeGrafter"/>
</dbReference>
<feature type="region of interest" description="Disordered" evidence="8">
    <location>
        <begin position="790"/>
        <end position="824"/>
    </location>
</feature>
<evidence type="ECO:0000313" key="11">
    <source>
        <dbReference type="EMBL" id="CAD9983502.1"/>
    </source>
</evidence>
<accession>A0A6U3D5C1</accession>
<evidence type="ECO:0000256" key="5">
    <source>
        <dbReference type="ARBA" id="ARBA00022884"/>
    </source>
</evidence>
<feature type="domain" description="S1 motif" evidence="10">
    <location>
        <begin position="710"/>
        <end position="787"/>
    </location>
</feature>
<dbReference type="SUPFAM" id="SSF50249">
    <property type="entry name" value="Nucleic acid-binding proteins"/>
    <property type="match status" value="1"/>
</dbReference>
<dbReference type="GO" id="GO:0003723">
    <property type="term" value="F:RNA binding"/>
    <property type="evidence" value="ECO:0007669"/>
    <property type="project" value="UniProtKB-UniRule"/>
</dbReference>
<dbReference type="Pfam" id="PF00575">
    <property type="entry name" value="S1"/>
    <property type="match status" value="1"/>
</dbReference>
<feature type="signal peptide" evidence="9">
    <location>
        <begin position="1"/>
        <end position="22"/>
    </location>
</feature>
<dbReference type="AlphaFoldDB" id="A0A6U3D5C1"/>
<dbReference type="SMART" id="SM00316">
    <property type="entry name" value="S1"/>
    <property type="match status" value="1"/>
</dbReference>
<sequence length="839" mass="90367">MRSTSRFLVFLLFLKECSVSVAFLPLARVHRTRIHSSIESTADDAEFVLTSSDSGPNGAQVHELRFPSLPGQAADVPEIVMETGRIARQAAGSLTLTRGESVILATAARDDKPKEEIDFLPLSVEHQERFSSAGLTSGSYNKRDGRPAEHEILVCRLIDRPIRPLIAAGWRHETQLLSWVLSYDGVRSCDPLAITASSAALYLSDVPLSKPVAAVQVGLSEDGSTYLLNPSLDEMEKSQVHLTIAGTEDAVLMIEGAADFLPEDKMIQAVKFGHEAIQTLCRGIFALGEAVGVVKNFSTIKAQPEGLQEKVDAAFMDKVDGMYAIGGTKKAQGEIMSTLSKEVVQVFEPEFPEDVVAIKGAFKDLLCRRMFARAQETGLRADGRGVADIRHIDVQAGLLPRVHGSALFTRGETQALATATLGDASMRQKIDTIGGTASKRFYLQYTFPPSSVGETGRVGAPGRREVGHGNLAERALIPIVPSETEFPYTIRVESLITESHGSSSMASVCGGCLALMDAGVPVKRNVAGIAMGMLLGDKEGVSDENAVILSDISGTEDALGTMDFKVAGDREGITTFQLDIKCEGLTLETMERALAQAREGRLAILDEMEKVLETPRDQLPDTVPKIISFEIPADSIGRVIGPGGKQIRALIEDYELVNMDVNEEGVIQMSGYDSTKMEEAKKMAMSLIGSGNKKPQGEKKKYVGPDPVEGENYTGKITGIHPFGVFVEILPGAEDGSTPGLEGLCHVSEMATDRVRNCEGFVRSMNTDELTVKYMGMDRGKIKLSRKAVLEERNGGAPASKGNGRSKERQSPAAEAPAPVMSEEEVDVIAQAIADIKEI</sequence>
<dbReference type="InterPro" id="IPR004087">
    <property type="entry name" value="KH_dom"/>
</dbReference>
<dbReference type="InterPro" id="IPR012162">
    <property type="entry name" value="PNPase"/>
</dbReference>
<evidence type="ECO:0000256" key="7">
    <source>
        <dbReference type="PROSITE-ProRule" id="PRU00117"/>
    </source>
</evidence>
<dbReference type="Gene3D" id="3.30.230.70">
    <property type="entry name" value="GHMP Kinase, N-terminal domain"/>
    <property type="match status" value="2"/>
</dbReference>
<dbReference type="Pfam" id="PF01138">
    <property type="entry name" value="RNase_PH"/>
    <property type="match status" value="2"/>
</dbReference>
<name>A0A6U3D5C1_9STRA</name>
<dbReference type="NCBIfam" id="NF008805">
    <property type="entry name" value="PRK11824.1"/>
    <property type="match status" value="1"/>
</dbReference>
<dbReference type="GO" id="GO:0005739">
    <property type="term" value="C:mitochondrion"/>
    <property type="evidence" value="ECO:0007669"/>
    <property type="project" value="TreeGrafter"/>
</dbReference>
<dbReference type="PROSITE" id="PS50126">
    <property type="entry name" value="S1"/>
    <property type="match status" value="1"/>
</dbReference>
<evidence type="ECO:0000256" key="1">
    <source>
        <dbReference type="ARBA" id="ARBA00007404"/>
    </source>
</evidence>
<dbReference type="GO" id="GO:0000175">
    <property type="term" value="F:3'-5'-RNA exonuclease activity"/>
    <property type="evidence" value="ECO:0007669"/>
    <property type="project" value="TreeGrafter"/>
</dbReference>
<dbReference type="InterPro" id="IPR004088">
    <property type="entry name" value="KH_dom_type_1"/>
</dbReference>
<keyword evidence="9" id="KW-0732">Signal</keyword>
<dbReference type="NCBIfam" id="TIGR03591">
    <property type="entry name" value="polynuc_phos"/>
    <property type="match status" value="1"/>
</dbReference>
<dbReference type="SUPFAM" id="SSF54791">
    <property type="entry name" value="Eukaryotic type KH-domain (KH-domain type I)"/>
    <property type="match status" value="1"/>
</dbReference>
<dbReference type="SUPFAM" id="SSF55666">
    <property type="entry name" value="Ribonuclease PH domain 2-like"/>
    <property type="match status" value="2"/>
</dbReference>
<dbReference type="InterPro" id="IPR036345">
    <property type="entry name" value="ExoRNase_PH_dom2_sf"/>
</dbReference>
<dbReference type="Gene3D" id="2.40.50.140">
    <property type="entry name" value="Nucleic acid-binding proteins"/>
    <property type="match status" value="1"/>
</dbReference>
<evidence type="ECO:0000256" key="4">
    <source>
        <dbReference type="ARBA" id="ARBA00022695"/>
    </source>
</evidence>
<dbReference type="FunFam" id="3.30.1370.10:FF:000001">
    <property type="entry name" value="Polyribonucleotide nucleotidyltransferase"/>
    <property type="match status" value="1"/>
</dbReference>
<dbReference type="InterPro" id="IPR020568">
    <property type="entry name" value="Ribosomal_Su5_D2-typ_SF"/>
</dbReference>
<dbReference type="HAMAP" id="MF_01595">
    <property type="entry name" value="PNPase"/>
    <property type="match status" value="1"/>
</dbReference>
<dbReference type="Gene3D" id="3.30.1370.10">
    <property type="entry name" value="K Homology domain, type 1"/>
    <property type="match status" value="1"/>
</dbReference>
<dbReference type="PROSITE" id="PS50084">
    <property type="entry name" value="KH_TYPE_1"/>
    <property type="match status" value="1"/>
</dbReference>
<proteinExistence type="inferred from homology"/>
<organism evidence="12">
    <name type="scientific">Entomoneis paludosa</name>
    <dbReference type="NCBI Taxonomy" id="265537"/>
    <lineage>
        <taxon>Eukaryota</taxon>
        <taxon>Sar</taxon>
        <taxon>Stramenopiles</taxon>
        <taxon>Ochrophyta</taxon>
        <taxon>Bacillariophyta</taxon>
        <taxon>Bacillariophyceae</taxon>
        <taxon>Bacillariophycidae</taxon>
        <taxon>Entomoneidaceae</taxon>
        <taxon>Entomoneis</taxon>
    </lineage>
</organism>
<evidence type="ECO:0000256" key="3">
    <source>
        <dbReference type="ARBA" id="ARBA00022679"/>
    </source>
</evidence>
<evidence type="ECO:0000256" key="8">
    <source>
        <dbReference type="SAM" id="MobiDB-lite"/>
    </source>
</evidence>
<dbReference type="EMBL" id="HBHT01031484">
    <property type="protein sequence ID" value="CAD9983503.1"/>
    <property type="molecule type" value="Transcribed_RNA"/>
</dbReference>
<evidence type="ECO:0000313" key="12">
    <source>
        <dbReference type="EMBL" id="CAD9983503.1"/>
    </source>
</evidence>
<dbReference type="InterPro" id="IPR015847">
    <property type="entry name" value="ExoRNase_PH_dom2"/>
</dbReference>
<dbReference type="InterPro" id="IPR027408">
    <property type="entry name" value="PNPase/RNase_PH_dom_sf"/>
</dbReference>
<keyword evidence="5 7" id="KW-0694">RNA-binding</keyword>
<feature type="chain" id="PRO_5035585436" description="polyribonucleotide nucleotidyltransferase" evidence="9">
    <location>
        <begin position="23"/>
        <end position="839"/>
    </location>
</feature>
<dbReference type="CDD" id="cd11364">
    <property type="entry name" value="RNase_PH_PNPase_2"/>
    <property type="match status" value="1"/>
</dbReference>
<dbReference type="PANTHER" id="PTHR11252">
    <property type="entry name" value="POLYRIBONUCLEOTIDE NUCLEOTIDYLTRANSFERASE"/>
    <property type="match status" value="1"/>
</dbReference>
<reference evidence="12" key="1">
    <citation type="submission" date="2021-01" db="EMBL/GenBank/DDBJ databases">
        <authorList>
            <person name="Corre E."/>
            <person name="Pelletier E."/>
            <person name="Niang G."/>
            <person name="Scheremetjew M."/>
            <person name="Finn R."/>
            <person name="Kale V."/>
            <person name="Holt S."/>
            <person name="Cochrane G."/>
            <person name="Meng A."/>
            <person name="Brown T."/>
            <person name="Cohen L."/>
        </authorList>
    </citation>
    <scope>NUCLEOTIDE SEQUENCE</scope>
    <source>
        <strain evidence="12">CCMP125</strain>
    </source>
</reference>
<dbReference type="InterPro" id="IPR012340">
    <property type="entry name" value="NA-bd_OB-fold"/>
</dbReference>
<keyword evidence="4" id="KW-0548">Nucleotidyltransferase</keyword>
<evidence type="ECO:0000256" key="2">
    <source>
        <dbReference type="ARBA" id="ARBA00012416"/>
    </source>
</evidence>
<dbReference type="Pfam" id="PF00013">
    <property type="entry name" value="KH_1"/>
    <property type="match status" value="1"/>
</dbReference>
<evidence type="ECO:0000256" key="9">
    <source>
        <dbReference type="SAM" id="SignalP"/>
    </source>
</evidence>
<dbReference type="InterPro" id="IPR003029">
    <property type="entry name" value="S1_domain"/>
</dbReference>
<dbReference type="GO" id="GO:0004654">
    <property type="term" value="F:polyribonucleotide nucleotidyltransferase activity"/>
    <property type="evidence" value="ECO:0007669"/>
    <property type="project" value="UniProtKB-EC"/>
</dbReference>
<comment type="similarity">
    <text evidence="1">Belongs to the polyribonucleotide nucleotidyltransferase family.</text>
</comment>
<keyword evidence="3" id="KW-0808">Transferase</keyword>
<dbReference type="EMBL" id="HBHT01031483">
    <property type="protein sequence ID" value="CAD9983502.1"/>
    <property type="molecule type" value="Transcribed_RNA"/>
</dbReference>
<dbReference type="InterPro" id="IPR036456">
    <property type="entry name" value="PNPase_PH_RNA-bd_sf"/>
</dbReference>
<dbReference type="SMART" id="SM00322">
    <property type="entry name" value="KH"/>
    <property type="match status" value="1"/>
</dbReference>
<dbReference type="SUPFAM" id="SSF46915">
    <property type="entry name" value="Polynucleotide phosphorylase/guanosine pentaphosphate synthase (PNPase/GPSI), domain 3"/>
    <property type="match status" value="1"/>
</dbReference>
<dbReference type="InterPro" id="IPR001247">
    <property type="entry name" value="ExoRNase_PH_dom1"/>
</dbReference>
<evidence type="ECO:0000256" key="6">
    <source>
        <dbReference type="ARBA" id="ARBA00031451"/>
    </source>
</evidence>
<dbReference type="SUPFAM" id="SSF54211">
    <property type="entry name" value="Ribosomal protein S5 domain 2-like"/>
    <property type="match status" value="2"/>
</dbReference>
<evidence type="ECO:0000259" key="10">
    <source>
        <dbReference type="PROSITE" id="PS50126"/>
    </source>
</evidence>